<evidence type="ECO:0000256" key="1">
    <source>
        <dbReference type="SAM" id="MobiDB-lite"/>
    </source>
</evidence>
<dbReference type="OrthoDB" id="10405915at2759"/>
<proteinExistence type="predicted"/>
<accession>A0A6J3QAQ5</accession>
<name>A0A6J3QAQ5_TURTR</name>
<dbReference type="RefSeq" id="XP_033699521.1">
    <property type="nucleotide sequence ID" value="XM_033843630.1"/>
</dbReference>
<gene>
    <name evidence="3" type="primary">LOC117308838</name>
</gene>
<evidence type="ECO:0000313" key="2">
    <source>
        <dbReference type="Proteomes" id="UP000245320"/>
    </source>
</evidence>
<evidence type="ECO:0000313" key="3">
    <source>
        <dbReference type="RefSeq" id="XP_033699521.1"/>
    </source>
</evidence>
<sequence>MRPRARILSASFPPPAAWPPSLCRGPRKRRPQGSRPPGPPDIPGITAHNCTFPSQETSPAVERGPARRPHLRPNFAARRSLSGGVRCAPAPPPGEDVRTPGSPPPAAARALLAAEIRSPERNLLVCLGSLESRFMLLKPYPGPHVDVVTVGKR</sequence>
<feature type="region of interest" description="Disordered" evidence="1">
    <location>
        <begin position="1"/>
        <end position="106"/>
    </location>
</feature>
<protein>
    <submittedName>
        <fullName evidence="3">Proline-rich proteoglycan 2-like</fullName>
    </submittedName>
</protein>
<dbReference type="InParanoid" id="A0A6J3QAQ5"/>
<dbReference type="Proteomes" id="UP000245320">
    <property type="component" value="Chromosome 18"/>
</dbReference>
<feature type="compositionally biased region" description="Polar residues" evidence="1">
    <location>
        <begin position="48"/>
        <end position="58"/>
    </location>
</feature>
<keyword evidence="2" id="KW-1185">Reference proteome</keyword>
<organism evidence="2 3">
    <name type="scientific">Tursiops truncatus</name>
    <name type="common">Atlantic bottle-nosed dolphin</name>
    <name type="synonym">Delphinus truncatus</name>
    <dbReference type="NCBI Taxonomy" id="9739"/>
    <lineage>
        <taxon>Eukaryota</taxon>
        <taxon>Metazoa</taxon>
        <taxon>Chordata</taxon>
        <taxon>Craniata</taxon>
        <taxon>Vertebrata</taxon>
        <taxon>Euteleostomi</taxon>
        <taxon>Mammalia</taxon>
        <taxon>Eutheria</taxon>
        <taxon>Laurasiatheria</taxon>
        <taxon>Artiodactyla</taxon>
        <taxon>Whippomorpha</taxon>
        <taxon>Cetacea</taxon>
        <taxon>Odontoceti</taxon>
        <taxon>Delphinidae</taxon>
        <taxon>Tursiops</taxon>
    </lineage>
</organism>
<dbReference type="AlphaFoldDB" id="A0A6J3QAQ5"/>
<reference evidence="3" key="1">
    <citation type="submission" date="2025-08" db="UniProtKB">
        <authorList>
            <consortium name="RefSeq"/>
        </authorList>
    </citation>
    <scope>IDENTIFICATION</scope>
    <source>
        <tissue evidence="3">Spleen</tissue>
    </source>
</reference>